<dbReference type="SMART" id="SM00950">
    <property type="entry name" value="Piwi"/>
    <property type="match status" value="1"/>
</dbReference>
<dbReference type="Pfam" id="PF02170">
    <property type="entry name" value="PAZ"/>
    <property type="match status" value="1"/>
</dbReference>
<dbReference type="InterPro" id="IPR003165">
    <property type="entry name" value="Piwi"/>
</dbReference>
<dbReference type="Pfam" id="PF08699">
    <property type="entry name" value="ArgoL1"/>
    <property type="match status" value="1"/>
</dbReference>
<dbReference type="SMART" id="SM01163">
    <property type="entry name" value="DUF1785"/>
    <property type="match status" value="1"/>
</dbReference>
<comment type="similarity">
    <text evidence="1">Belongs to the argonaute family.</text>
</comment>
<dbReference type="Proteomes" id="UP000269721">
    <property type="component" value="Unassembled WGS sequence"/>
</dbReference>
<dbReference type="Gene3D" id="2.170.260.10">
    <property type="entry name" value="paz domain"/>
    <property type="match status" value="1"/>
</dbReference>
<dbReference type="InterPro" id="IPR032474">
    <property type="entry name" value="Argonaute_N"/>
</dbReference>
<dbReference type="InterPro" id="IPR014811">
    <property type="entry name" value="ArgoL1"/>
</dbReference>
<dbReference type="InterPro" id="IPR032473">
    <property type="entry name" value="Argonaute_Mid_dom"/>
</dbReference>
<dbReference type="PROSITE" id="PS50822">
    <property type="entry name" value="PIWI"/>
    <property type="match status" value="1"/>
</dbReference>
<name>A0A4P9WAC5_9FUNG</name>
<dbReference type="Gene3D" id="3.30.420.10">
    <property type="entry name" value="Ribonuclease H-like superfamily/Ribonuclease H"/>
    <property type="match status" value="1"/>
</dbReference>
<dbReference type="PANTHER" id="PTHR22891">
    <property type="entry name" value="EUKARYOTIC TRANSLATION INITIATION FACTOR 2C"/>
    <property type="match status" value="1"/>
</dbReference>
<organism evidence="4 5">
    <name type="scientific">Blyttiomyces helicus</name>
    <dbReference type="NCBI Taxonomy" id="388810"/>
    <lineage>
        <taxon>Eukaryota</taxon>
        <taxon>Fungi</taxon>
        <taxon>Fungi incertae sedis</taxon>
        <taxon>Chytridiomycota</taxon>
        <taxon>Chytridiomycota incertae sedis</taxon>
        <taxon>Chytridiomycetes</taxon>
        <taxon>Chytridiomycetes incertae sedis</taxon>
        <taxon>Blyttiomyces</taxon>
    </lineage>
</organism>
<dbReference type="PROSITE" id="PS50821">
    <property type="entry name" value="PAZ"/>
    <property type="match status" value="1"/>
</dbReference>
<keyword evidence="5" id="KW-1185">Reference proteome</keyword>
<protein>
    <submittedName>
        <fullName evidence="4">Piwi domain-containing protein</fullName>
    </submittedName>
</protein>
<dbReference type="Pfam" id="PF02171">
    <property type="entry name" value="Piwi"/>
    <property type="match status" value="1"/>
</dbReference>
<reference evidence="5" key="1">
    <citation type="journal article" date="2018" name="Nat. Microbiol.">
        <title>Leveraging single-cell genomics to expand the fungal tree of life.</title>
        <authorList>
            <person name="Ahrendt S.R."/>
            <person name="Quandt C.A."/>
            <person name="Ciobanu D."/>
            <person name="Clum A."/>
            <person name="Salamov A."/>
            <person name="Andreopoulos B."/>
            <person name="Cheng J.F."/>
            <person name="Woyke T."/>
            <person name="Pelin A."/>
            <person name="Henrissat B."/>
            <person name="Reynolds N.K."/>
            <person name="Benny G.L."/>
            <person name="Smith M.E."/>
            <person name="James T.Y."/>
            <person name="Grigoriev I.V."/>
        </authorList>
    </citation>
    <scope>NUCLEOTIDE SEQUENCE [LARGE SCALE GENOMIC DNA]</scope>
</reference>
<evidence type="ECO:0000256" key="1">
    <source>
        <dbReference type="RuleBase" id="RU361178"/>
    </source>
</evidence>
<proteinExistence type="inferred from homology"/>
<dbReference type="SUPFAM" id="SSF53098">
    <property type="entry name" value="Ribonuclease H-like"/>
    <property type="match status" value="1"/>
</dbReference>
<gene>
    <name evidence="4" type="ORF">BDK51DRAFT_20112</name>
</gene>
<accession>A0A4P9WAC5</accession>
<dbReference type="Pfam" id="PF16486">
    <property type="entry name" value="ArgoN"/>
    <property type="match status" value="1"/>
</dbReference>
<dbReference type="InterPro" id="IPR003100">
    <property type="entry name" value="PAZ_dom"/>
</dbReference>
<dbReference type="Gene3D" id="3.40.50.2300">
    <property type="match status" value="1"/>
</dbReference>
<dbReference type="InterPro" id="IPR036397">
    <property type="entry name" value="RNaseH_sf"/>
</dbReference>
<dbReference type="AlphaFoldDB" id="A0A4P9WAC5"/>
<evidence type="ECO:0000259" key="2">
    <source>
        <dbReference type="PROSITE" id="PS50821"/>
    </source>
</evidence>
<dbReference type="InterPro" id="IPR045246">
    <property type="entry name" value="Piwi_ago-like"/>
</dbReference>
<dbReference type="InterPro" id="IPR032472">
    <property type="entry name" value="ArgoL2"/>
</dbReference>
<dbReference type="SUPFAM" id="SSF101690">
    <property type="entry name" value="PAZ domain"/>
    <property type="match status" value="1"/>
</dbReference>
<dbReference type="Pfam" id="PF16488">
    <property type="entry name" value="ArgoL2"/>
    <property type="match status" value="1"/>
</dbReference>
<dbReference type="GO" id="GO:0003723">
    <property type="term" value="F:RNA binding"/>
    <property type="evidence" value="ECO:0007669"/>
    <property type="project" value="InterPro"/>
</dbReference>
<evidence type="ECO:0000313" key="4">
    <source>
        <dbReference type="EMBL" id="RKO87186.1"/>
    </source>
</evidence>
<feature type="domain" description="Piwi" evidence="3">
    <location>
        <begin position="510"/>
        <end position="810"/>
    </location>
</feature>
<dbReference type="EMBL" id="KZ997610">
    <property type="protein sequence ID" value="RKO87186.1"/>
    <property type="molecule type" value="Genomic_DNA"/>
</dbReference>
<sequence length="839" mass="93544">MALDKSSVIFAQRPGEGVKGRMTKIRTNYIPVLELPTEDIHHYDVSFTPELPPVLFRKLFKAFEAQHHDSPEIGGMFPVFDGRKNMFSARKLPFGEAHTFDVVARKVQRTQATAAGRETRGPRVYRMRCKRVASIKMQNLHDFLAGRTTSTPFDAIMALDIVLRHKPSTGKPPQYVTVGRSFYTQIGAQSLRGGAEVWPGYHQSIRPAGKGMKINIDVSSTAFYEAGPLLSMVQKILKVNNVNDLRRPVSDVNIKKLEKTLKGLRVVTSHRGAAGRKRYRIAKLGESSKSSTFEFDGQKSTVAVYFKSKYGKDLEFPDLPVLIVGDPKKNMLLPMEVVDVVEGQRHTRKLDERQTAEMIKFTCQPPHVRSAKISQGVTLFDYEDNPYMHFFGIKVEKDLALVPARVMPIPKLMFGGSSEIPRDGVWALKEKKLYEGAGLKSWGVIAFFHEREGAPGNFISELVRTLKAAGLVIPNEKPFIMHANPAQGVEGAMKQCYLSAGNESKSRPQLIVCVLPNTGVPLYAEIKRVSDTVLGIPTQCIQKKHMETAKRQYCQNVALKMNVKLGGGNFYVDPTGLPFVTSKPTIIIGADVTHSSPTEGNKPSVVALVGSIDAKCAKYAAVVKVKPPAEVYKEMSLGIIDLLKTFYQTSKRKPDQIIFYRDGVSEGQFGEVMSAEINAVRRACHAVEKGYKPPITYIVVQKRHHTRFFPLEKKDEDRSGNVMPGTIVESQICHPTEFDFFLMSHPGLQGTSRPCHYNVLFDENKLSSDIISAITYQLAYHYARATRAVSIVTPAYYANLVASRARYHAKGEHWSDSESESGRLEASYAPVKPELVKSM</sequence>
<feature type="domain" description="PAZ" evidence="2">
    <location>
        <begin position="248"/>
        <end position="342"/>
    </location>
</feature>
<dbReference type="SMART" id="SM00949">
    <property type="entry name" value="PAZ"/>
    <property type="match status" value="1"/>
</dbReference>
<dbReference type="InterPro" id="IPR012337">
    <property type="entry name" value="RNaseH-like_sf"/>
</dbReference>
<dbReference type="CDD" id="cd04657">
    <property type="entry name" value="Piwi_ago-like"/>
    <property type="match status" value="1"/>
</dbReference>
<dbReference type="OrthoDB" id="10252740at2759"/>
<dbReference type="Pfam" id="PF16487">
    <property type="entry name" value="ArgoMid"/>
    <property type="match status" value="1"/>
</dbReference>
<evidence type="ECO:0000259" key="3">
    <source>
        <dbReference type="PROSITE" id="PS50822"/>
    </source>
</evidence>
<dbReference type="InterPro" id="IPR036085">
    <property type="entry name" value="PAZ_dom_sf"/>
</dbReference>
<dbReference type="CDD" id="cd02846">
    <property type="entry name" value="PAZ_argonaute_like"/>
    <property type="match status" value="1"/>
</dbReference>
<evidence type="ECO:0000313" key="5">
    <source>
        <dbReference type="Proteomes" id="UP000269721"/>
    </source>
</evidence>